<keyword evidence="3 6" id="KW-0547">Nucleotide-binding</keyword>
<dbReference type="InterPro" id="IPR017441">
    <property type="entry name" value="Protein_kinase_ATP_BS"/>
</dbReference>
<reference evidence="10" key="2">
    <citation type="submission" date="2015-01" db="EMBL/GenBank/DDBJ databases">
        <title>Evolutionary Origins and Diversification of the Mycorrhizal Mutualists.</title>
        <authorList>
            <consortium name="DOE Joint Genome Institute"/>
            <consortium name="Mycorrhizal Genomics Consortium"/>
            <person name="Kohler A."/>
            <person name="Kuo A."/>
            <person name="Nagy L.G."/>
            <person name="Floudas D."/>
            <person name="Copeland A."/>
            <person name="Barry K.W."/>
            <person name="Cichocki N."/>
            <person name="Veneault-Fourrey C."/>
            <person name="LaButti K."/>
            <person name="Lindquist E.A."/>
            <person name="Lipzen A."/>
            <person name="Lundell T."/>
            <person name="Morin E."/>
            <person name="Murat C."/>
            <person name="Riley R."/>
            <person name="Ohm R."/>
            <person name="Sun H."/>
            <person name="Tunlid A."/>
            <person name="Henrissat B."/>
            <person name="Grigoriev I.V."/>
            <person name="Hibbett D.S."/>
            <person name="Martin F."/>
        </authorList>
    </citation>
    <scope>NUCLEOTIDE SEQUENCE [LARGE SCALE GENOMIC DNA]</scope>
    <source>
        <strain evidence="10">Foug A</strain>
    </source>
</reference>
<keyword evidence="2" id="KW-0808">Transferase</keyword>
<dbReference type="InterPro" id="IPR045269">
    <property type="entry name" value="Atg1-like"/>
</dbReference>
<dbReference type="SMART" id="SM00220">
    <property type="entry name" value="S_TKc"/>
    <property type="match status" value="1"/>
</dbReference>
<dbReference type="EMBL" id="KN822075">
    <property type="protein sequence ID" value="KIM59273.1"/>
    <property type="molecule type" value="Genomic_DNA"/>
</dbReference>
<feature type="domain" description="Protein kinase" evidence="8">
    <location>
        <begin position="18"/>
        <end position="290"/>
    </location>
</feature>
<dbReference type="Pfam" id="PF00069">
    <property type="entry name" value="Pkinase"/>
    <property type="match status" value="1"/>
</dbReference>
<dbReference type="PROSITE" id="PS00108">
    <property type="entry name" value="PROTEIN_KINASE_ST"/>
    <property type="match status" value="1"/>
</dbReference>
<proteinExistence type="inferred from homology"/>
<evidence type="ECO:0000256" key="5">
    <source>
        <dbReference type="ARBA" id="ARBA00022840"/>
    </source>
</evidence>
<keyword evidence="7" id="KW-0723">Serine/threonine-protein kinase</keyword>
<gene>
    <name evidence="9" type="ORF">SCLCIDRAFT_1187415</name>
</gene>
<dbReference type="GO" id="GO:0005524">
    <property type="term" value="F:ATP binding"/>
    <property type="evidence" value="ECO:0007669"/>
    <property type="project" value="UniProtKB-UniRule"/>
</dbReference>
<evidence type="ECO:0000256" key="7">
    <source>
        <dbReference type="RuleBase" id="RU000304"/>
    </source>
</evidence>
<protein>
    <recommendedName>
        <fullName evidence="1">non-specific serine/threonine protein kinase</fullName>
        <ecNumber evidence="1">2.7.11.1</ecNumber>
    </recommendedName>
</protein>
<sequence length="300" mass="34579">MHAKQTPNYVGYILVDRFVFTDFLGQGSWGSVYRARDILSHTRPECQKEYAVKCIPKSMLTPEIMKFCTREIFLHRTVSGTSPHVVSLKYTIQGKKHLYMVLDLCTRGDLAAALYYNYFPSNDEVIRKVFLQILDGVEACHRKGVYHRDLKPENILIRRDGSACIADFGMATDEETSAEFGVGSEPYMSPESLNDGINHQEYCPQQSDIWALGIVLMNMVTGANPWDLASPRNPSFRDYVNHRSSFFKYNYSMMSSSLNKLLQKVLHPSPRHRITIPKLRKEILSMKSFYSRRARNWSRP</sequence>
<reference evidence="9 10" key="1">
    <citation type="submission" date="2014-04" db="EMBL/GenBank/DDBJ databases">
        <authorList>
            <consortium name="DOE Joint Genome Institute"/>
            <person name="Kuo A."/>
            <person name="Kohler A."/>
            <person name="Nagy L.G."/>
            <person name="Floudas D."/>
            <person name="Copeland A."/>
            <person name="Barry K.W."/>
            <person name="Cichocki N."/>
            <person name="Veneault-Fourrey C."/>
            <person name="LaButti K."/>
            <person name="Lindquist E.A."/>
            <person name="Lipzen A."/>
            <person name="Lundell T."/>
            <person name="Morin E."/>
            <person name="Murat C."/>
            <person name="Sun H."/>
            <person name="Tunlid A."/>
            <person name="Henrissat B."/>
            <person name="Grigoriev I.V."/>
            <person name="Hibbett D.S."/>
            <person name="Martin F."/>
            <person name="Nordberg H.P."/>
            <person name="Cantor M.N."/>
            <person name="Hua S.X."/>
        </authorList>
    </citation>
    <scope>NUCLEOTIDE SEQUENCE [LARGE SCALE GENOMIC DNA]</scope>
    <source>
        <strain evidence="9 10">Foug A</strain>
    </source>
</reference>
<evidence type="ECO:0000256" key="6">
    <source>
        <dbReference type="PROSITE-ProRule" id="PRU10141"/>
    </source>
</evidence>
<dbReference type="GO" id="GO:0000045">
    <property type="term" value="P:autophagosome assembly"/>
    <property type="evidence" value="ECO:0007669"/>
    <property type="project" value="TreeGrafter"/>
</dbReference>
<dbReference type="SUPFAM" id="SSF56112">
    <property type="entry name" value="Protein kinase-like (PK-like)"/>
    <property type="match status" value="1"/>
</dbReference>
<evidence type="ECO:0000313" key="9">
    <source>
        <dbReference type="EMBL" id="KIM59273.1"/>
    </source>
</evidence>
<dbReference type="InParanoid" id="A0A0C2ZBR7"/>
<keyword evidence="5 6" id="KW-0067">ATP-binding</keyword>
<dbReference type="PROSITE" id="PS50011">
    <property type="entry name" value="PROTEIN_KINASE_DOM"/>
    <property type="match status" value="1"/>
</dbReference>
<dbReference type="GO" id="GO:0010506">
    <property type="term" value="P:regulation of autophagy"/>
    <property type="evidence" value="ECO:0007669"/>
    <property type="project" value="InterPro"/>
</dbReference>
<dbReference type="GO" id="GO:0000407">
    <property type="term" value="C:phagophore assembly site"/>
    <property type="evidence" value="ECO:0007669"/>
    <property type="project" value="TreeGrafter"/>
</dbReference>
<comment type="similarity">
    <text evidence="7">Belongs to the protein kinase superfamily.</text>
</comment>
<dbReference type="InterPro" id="IPR008271">
    <property type="entry name" value="Ser/Thr_kinase_AS"/>
</dbReference>
<dbReference type="PANTHER" id="PTHR24348">
    <property type="entry name" value="SERINE/THREONINE-PROTEIN KINASE UNC-51-RELATED"/>
    <property type="match status" value="1"/>
</dbReference>
<dbReference type="Proteomes" id="UP000053989">
    <property type="component" value="Unassembled WGS sequence"/>
</dbReference>
<feature type="binding site" evidence="6">
    <location>
        <position position="53"/>
    </location>
    <ligand>
        <name>ATP</name>
        <dbReference type="ChEBI" id="CHEBI:30616"/>
    </ligand>
</feature>
<dbReference type="AlphaFoldDB" id="A0A0C2ZBR7"/>
<dbReference type="GO" id="GO:0004674">
    <property type="term" value="F:protein serine/threonine kinase activity"/>
    <property type="evidence" value="ECO:0007669"/>
    <property type="project" value="UniProtKB-KW"/>
</dbReference>
<dbReference type="STRING" id="1036808.A0A0C2ZBR7"/>
<dbReference type="GO" id="GO:0005776">
    <property type="term" value="C:autophagosome"/>
    <property type="evidence" value="ECO:0007669"/>
    <property type="project" value="TreeGrafter"/>
</dbReference>
<dbReference type="EC" id="2.7.11.1" evidence="1"/>
<dbReference type="InterPro" id="IPR000719">
    <property type="entry name" value="Prot_kinase_dom"/>
</dbReference>
<dbReference type="PANTHER" id="PTHR24348:SF22">
    <property type="entry name" value="NON-SPECIFIC SERINE_THREONINE PROTEIN KINASE"/>
    <property type="match status" value="1"/>
</dbReference>
<evidence type="ECO:0000256" key="2">
    <source>
        <dbReference type="ARBA" id="ARBA00022679"/>
    </source>
</evidence>
<evidence type="ECO:0000256" key="1">
    <source>
        <dbReference type="ARBA" id="ARBA00012513"/>
    </source>
</evidence>
<organism evidence="9 10">
    <name type="scientific">Scleroderma citrinum Foug A</name>
    <dbReference type="NCBI Taxonomy" id="1036808"/>
    <lineage>
        <taxon>Eukaryota</taxon>
        <taxon>Fungi</taxon>
        <taxon>Dikarya</taxon>
        <taxon>Basidiomycota</taxon>
        <taxon>Agaricomycotina</taxon>
        <taxon>Agaricomycetes</taxon>
        <taxon>Agaricomycetidae</taxon>
        <taxon>Boletales</taxon>
        <taxon>Sclerodermatineae</taxon>
        <taxon>Sclerodermataceae</taxon>
        <taxon>Scleroderma</taxon>
    </lineage>
</organism>
<accession>A0A0C2ZBR7</accession>
<dbReference type="HOGENOM" id="CLU_000288_63_0_1"/>
<dbReference type="InterPro" id="IPR011009">
    <property type="entry name" value="Kinase-like_dom_sf"/>
</dbReference>
<evidence type="ECO:0000313" key="10">
    <source>
        <dbReference type="Proteomes" id="UP000053989"/>
    </source>
</evidence>
<keyword evidence="10" id="KW-1185">Reference proteome</keyword>
<dbReference type="OrthoDB" id="541276at2759"/>
<dbReference type="GO" id="GO:0005829">
    <property type="term" value="C:cytosol"/>
    <property type="evidence" value="ECO:0007669"/>
    <property type="project" value="TreeGrafter"/>
</dbReference>
<name>A0A0C2ZBR7_9AGAM</name>
<dbReference type="GO" id="GO:0016020">
    <property type="term" value="C:membrane"/>
    <property type="evidence" value="ECO:0007669"/>
    <property type="project" value="TreeGrafter"/>
</dbReference>
<evidence type="ECO:0000259" key="8">
    <source>
        <dbReference type="PROSITE" id="PS50011"/>
    </source>
</evidence>
<evidence type="ECO:0000256" key="4">
    <source>
        <dbReference type="ARBA" id="ARBA00022777"/>
    </source>
</evidence>
<dbReference type="Gene3D" id="1.10.510.10">
    <property type="entry name" value="Transferase(Phosphotransferase) domain 1"/>
    <property type="match status" value="1"/>
</dbReference>
<keyword evidence="4" id="KW-0418">Kinase</keyword>
<dbReference type="PROSITE" id="PS00107">
    <property type="entry name" value="PROTEIN_KINASE_ATP"/>
    <property type="match status" value="1"/>
</dbReference>
<evidence type="ECO:0000256" key="3">
    <source>
        <dbReference type="ARBA" id="ARBA00022741"/>
    </source>
</evidence>